<dbReference type="AlphaFoldDB" id="A0AAN8NZC3"/>
<gene>
    <name evidence="3" type="ORF">TWF718_004254</name>
</gene>
<feature type="compositionally biased region" description="Acidic residues" evidence="1">
    <location>
        <begin position="179"/>
        <end position="196"/>
    </location>
</feature>
<feature type="compositionally biased region" description="Low complexity" evidence="1">
    <location>
        <begin position="67"/>
        <end position="76"/>
    </location>
</feature>
<keyword evidence="2" id="KW-0812">Transmembrane</keyword>
<reference evidence="3 4" key="1">
    <citation type="submission" date="2019-10" db="EMBL/GenBank/DDBJ databases">
        <authorList>
            <person name="Palmer J.M."/>
        </authorList>
    </citation>
    <scope>NUCLEOTIDE SEQUENCE [LARGE SCALE GENOMIC DNA]</scope>
    <source>
        <strain evidence="3 4">TWF718</strain>
    </source>
</reference>
<protein>
    <submittedName>
        <fullName evidence="3">Uncharacterized protein</fullName>
    </submittedName>
</protein>
<evidence type="ECO:0000313" key="4">
    <source>
        <dbReference type="Proteomes" id="UP001313282"/>
    </source>
</evidence>
<evidence type="ECO:0000256" key="2">
    <source>
        <dbReference type="SAM" id="Phobius"/>
    </source>
</evidence>
<organism evidence="3 4">
    <name type="scientific">Orbilia javanica</name>
    <dbReference type="NCBI Taxonomy" id="47235"/>
    <lineage>
        <taxon>Eukaryota</taxon>
        <taxon>Fungi</taxon>
        <taxon>Dikarya</taxon>
        <taxon>Ascomycota</taxon>
        <taxon>Pezizomycotina</taxon>
        <taxon>Orbiliomycetes</taxon>
        <taxon>Orbiliales</taxon>
        <taxon>Orbiliaceae</taxon>
        <taxon>Orbilia</taxon>
    </lineage>
</organism>
<proteinExistence type="predicted"/>
<comment type="caution">
    <text evidence="3">The sequence shown here is derived from an EMBL/GenBank/DDBJ whole genome shotgun (WGS) entry which is preliminary data.</text>
</comment>
<keyword evidence="4" id="KW-1185">Reference proteome</keyword>
<name>A0AAN8NZC3_9PEZI</name>
<sequence>MPEKLAPWTPETDRILLLAIIATTGCPSLPTIASFTGYSLNSIKWRFHKLKKEASSLQSKSHDISSDSKSSAPSPISKKRARANPHSNSTETPPSKRVKASPKGGKRKNAIFHDTSDEEPPTPVFTESEEEEEEQTPPLSSDEEAGEGSTSSIGPVTPTRALPRRKAKQAPGYYRILDEGSEPEFEEGEVDESPEE</sequence>
<feature type="region of interest" description="Disordered" evidence="1">
    <location>
        <begin position="51"/>
        <end position="196"/>
    </location>
</feature>
<feature type="transmembrane region" description="Helical" evidence="2">
    <location>
        <begin position="15"/>
        <end position="40"/>
    </location>
</feature>
<feature type="compositionally biased region" description="Acidic residues" evidence="1">
    <location>
        <begin position="127"/>
        <end position="146"/>
    </location>
</feature>
<dbReference type="PROSITE" id="PS51257">
    <property type="entry name" value="PROKAR_LIPOPROTEIN"/>
    <property type="match status" value="1"/>
</dbReference>
<dbReference type="EMBL" id="JAVHNR010000002">
    <property type="protein sequence ID" value="KAK6351081.1"/>
    <property type="molecule type" value="Genomic_DNA"/>
</dbReference>
<keyword evidence="2" id="KW-1133">Transmembrane helix</keyword>
<feature type="compositionally biased region" description="Basic residues" evidence="1">
    <location>
        <begin position="96"/>
        <end position="110"/>
    </location>
</feature>
<evidence type="ECO:0000256" key="1">
    <source>
        <dbReference type="SAM" id="MobiDB-lite"/>
    </source>
</evidence>
<dbReference type="Proteomes" id="UP001313282">
    <property type="component" value="Unassembled WGS sequence"/>
</dbReference>
<evidence type="ECO:0000313" key="3">
    <source>
        <dbReference type="EMBL" id="KAK6351081.1"/>
    </source>
</evidence>
<accession>A0AAN8NZC3</accession>
<keyword evidence="2" id="KW-0472">Membrane</keyword>